<dbReference type="InterPro" id="IPR041679">
    <property type="entry name" value="DNA2/NAM7-like_C"/>
</dbReference>
<dbReference type="Pfam" id="PF13087">
    <property type="entry name" value="AAA_12"/>
    <property type="match status" value="1"/>
</dbReference>
<dbReference type="GeneID" id="85438928"/>
<dbReference type="Gene3D" id="3.40.50.300">
    <property type="entry name" value="P-loop containing nucleotide triphosphate hydrolases"/>
    <property type="match status" value="1"/>
</dbReference>
<dbReference type="Proteomes" id="UP001230504">
    <property type="component" value="Unassembled WGS sequence"/>
</dbReference>
<dbReference type="InterPro" id="IPR045055">
    <property type="entry name" value="DNA2/NAM7-like"/>
</dbReference>
<keyword evidence="3" id="KW-1185">Reference proteome</keyword>
<gene>
    <name evidence="2" type="ORF">LY79DRAFT_515186</name>
</gene>
<evidence type="ECO:0000259" key="1">
    <source>
        <dbReference type="Pfam" id="PF13087"/>
    </source>
</evidence>
<dbReference type="PANTHER" id="PTHR10887:SF495">
    <property type="entry name" value="HELICASE SENATAXIN ISOFORM X1-RELATED"/>
    <property type="match status" value="1"/>
</dbReference>
<dbReference type="PANTHER" id="PTHR10887">
    <property type="entry name" value="DNA2/NAM7 HELICASE FAMILY"/>
    <property type="match status" value="1"/>
</dbReference>
<protein>
    <recommendedName>
        <fullName evidence="1">DNA2/NAM7 helicase-like C-terminal domain-containing protein</fullName>
    </recommendedName>
</protein>
<dbReference type="AlphaFoldDB" id="A0AAD8Q057"/>
<accession>A0AAD8Q057</accession>
<comment type="caution">
    <text evidence="2">The sequence shown here is derived from an EMBL/GenBank/DDBJ whole genome shotgun (WGS) entry which is preliminary data.</text>
</comment>
<evidence type="ECO:0000313" key="3">
    <source>
        <dbReference type="Proteomes" id="UP001230504"/>
    </source>
</evidence>
<dbReference type="InterPro" id="IPR027417">
    <property type="entry name" value="P-loop_NTPase"/>
</dbReference>
<dbReference type="EMBL" id="JAHLJV010000028">
    <property type="protein sequence ID" value="KAK1590813.1"/>
    <property type="molecule type" value="Genomic_DNA"/>
</dbReference>
<organism evidence="2 3">
    <name type="scientific">Colletotrichum navitas</name>
    <dbReference type="NCBI Taxonomy" id="681940"/>
    <lineage>
        <taxon>Eukaryota</taxon>
        <taxon>Fungi</taxon>
        <taxon>Dikarya</taxon>
        <taxon>Ascomycota</taxon>
        <taxon>Pezizomycotina</taxon>
        <taxon>Sordariomycetes</taxon>
        <taxon>Hypocreomycetidae</taxon>
        <taxon>Glomerellales</taxon>
        <taxon>Glomerellaceae</taxon>
        <taxon>Colletotrichum</taxon>
        <taxon>Colletotrichum graminicola species complex</taxon>
    </lineage>
</organism>
<name>A0AAD8Q057_9PEZI</name>
<reference evidence="2" key="1">
    <citation type="submission" date="2021-06" db="EMBL/GenBank/DDBJ databases">
        <title>Comparative genomics, transcriptomics and evolutionary studies reveal genomic signatures of adaptation to plant cell wall in hemibiotrophic fungi.</title>
        <authorList>
            <consortium name="DOE Joint Genome Institute"/>
            <person name="Baroncelli R."/>
            <person name="Diaz J.F."/>
            <person name="Benocci T."/>
            <person name="Peng M."/>
            <person name="Battaglia E."/>
            <person name="Haridas S."/>
            <person name="Andreopoulos W."/>
            <person name="Labutti K."/>
            <person name="Pangilinan J."/>
            <person name="Floch G.L."/>
            <person name="Makela M.R."/>
            <person name="Henrissat B."/>
            <person name="Grigoriev I.V."/>
            <person name="Crouch J.A."/>
            <person name="De Vries R.P."/>
            <person name="Sukno S.A."/>
            <person name="Thon M.R."/>
        </authorList>
    </citation>
    <scope>NUCLEOTIDE SEQUENCE</scope>
    <source>
        <strain evidence="2">CBS 125086</strain>
    </source>
</reference>
<dbReference type="RefSeq" id="XP_060414280.1">
    <property type="nucleotide sequence ID" value="XM_060554688.1"/>
</dbReference>
<proteinExistence type="predicted"/>
<sequence>MFRNPELQNVDSTGKARFLILPLYRAQVDLYRKMLLDERKQRNISAEDYQRIEVRTLDSAQGEERDLVIVDYVQTRKPGFCLDPNRNCLATTRAKQCEILIINAGMVKDPRAEKSKVGQILANAIELGYVLEVPSCTNCQDPSHTDDDCTMTVSDGME</sequence>
<feature type="domain" description="DNA2/NAM7 helicase-like C-terminal" evidence="1">
    <location>
        <begin position="17"/>
        <end position="103"/>
    </location>
</feature>
<evidence type="ECO:0000313" key="2">
    <source>
        <dbReference type="EMBL" id="KAK1590813.1"/>
    </source>
</evidence>